<sequence length="127" mass="14440">MDADVLKLHLKGEAAANARLSFASVKESSSRDHFGFLIPILPLTDKTQLLLEPSGFDYTNWKDRSVPRNVECSRFSLDSLKRKYHELLLDSGLKNLVRHGIPTYVRATMWHFLSGGYELQVYAPTTE</sequence>
<comment type="caution">
    <text evidence="1">The sequence shown here is derived from an EMBL/GenBank/DDBJ whole genome shotgun (WGS) entry which is preliminary data.</text>
</comment>
<dbReference type="Proteomes" id="UP000232323">
    <property type="component" value="Unassembled WGS sequence"/>
</dbReference>
<dbReference type="OrthoDB" id="294251at2759"/>
<evidence type="ECO:0000313" key="2">
    <source>
        <dbReference type="Proteomes" id="UP000232323"/>
    </source>
</evidence>
<reference evidence="1 2" key="1">
    <citation type="submission" date="2017-08" db="EMBL/GenBank/DDBJ databases">
        <title>Acidophilic green algal genome provides insights into adaptation to an acidic environment.</title>
        <authorList>
            <person name="Hirooka S."/>
            <person name="Hirose Y."/>
            <person name="Kanesaki Y."/>
            <person name="Higuchi S."/>
            <person name="Fujiwara T."/>
            <person name="Onuma R."/>
            <person name="Era A."/>
            <person name="Ohbayashi R."/>
            <person name="Uzuka A."/>
            <person name="Nozaki H."/>
            <person name="Yoshikawa H."/>
            <person name="Miyagishima S.Y."/>
        </authorList>
    </citation>
    <scope>NUCLEOTIDE SEQUENCE [LARGE SCALE GENOMIC DNA]</scope>
    <source>
        <strain evidence="1 2">NIES-2499</strain>
    </source>
</reference>
<accession>A0A250XSM7</accession>
<protein>
    <submittedName>
        <fullName evidence="1">Uncharacterized protein</fullName>
    </submittedName>
</protein>
<dbReference type="Gene3D" id="1.10.10.750">
    <property type="entry name" value="Ypt/Rab-GAP domain of gyp1p, domain 1"/>
    <property type="match status" value="1"/>
</dbReference>
<feature type="non-terminal residue" evidence="1">
    <location>
        <position position="127"/>
    </location>
</feature>
<name>A0A250XSM7_9CHLO</name>
<evidence type="ECO:0000313" key="1">
    <source>
        <dbReference type="EMBL" id="GAX86077.1"/>
    </source>
</evidence>
<dbReference type="AlphaFoldDB" id="A0A250XSM7"/>
<gene>
    <name evidence="1" type="ORF">CEUSTIGMA_g13490.t1</name>
</gene>
<organism evidence="1 2">
    <name type="scientific">Chlamydomonas eustigma</name>
    <dbReference type="NCBI Taxonomy" id="1157962"/>
    <lineage>
        <taxon>Eukaryota</taxon>
        <taxon>Viridiplantae</taxon>
        <taxon>Chlorophyta</taxon>
        <taxon>core chlorophytes</taxon>
        <taxon>Chlorophyceae</taxon>
        <taxon>CS clade</taxon>
        <taxon>Chlamydomonadales</taxon>
        <taxon>Chlamydomonadaceae</taxon>
        <taxon>Chlamydomonas</taxon>
    </lineage>
</organism>
<dbReference type="EMBL" id="BEGY01000224">
    <property type="protein sequence ID" value="GAX86077.1"/>
    <property type="molecule type" value="Genomic_DNA"/>
</dbReference>
<proteinExistence type="predicted"/>
<keyword evidence="2" id="KW-1185">Reference proteome</keyword>